<dbReference type="InterPro" id="IPR011055">
    <property type="entry name" value="Dup_hybrid_motif"/>
</dbReference>
<dbReference type="FunFam" id="2.70.70.10:FF:000006">
    <property type="entry name" value="M23 family peptidase"/>
    <property type="match status" value="1"/>
</dbReference>
<organism evidence="3 4">
    <name type="scientific">Nitrosomonas aestuarii</name>
    <dbReference type="NCBI Taxonomy" id="52441"/>
    <lineage>
        <taxon>Bacteria</taxon>
        <taxon>Pseudomonadati</taxon>
        <taxon>Pseudomonadota</taxon>
        <taxon>Betaproteobacteria</taxon>
        <taxon>Nitrosomonadales</taxon>
        <taxon>Nitrosomonadaceae</taxon>
        <taxon>Nitrosomonas</taxon>
    </lineage>
</organism>
<dbReference type="Gene3D" id="2.70.70.10">
    <property type="entry name" value="Glucose Permease (Domain IIA)"/>
    <property type="match status" value="1"/>
</dbReference>
<keyword evidence="1" id="KW-0812">Transmembrane</keyword>
<dbReference type="CDD" id="cd12797">
    <property type="entry name" value="M23_peptidase"/>
    <property type="match status" value="1"/>
</dbReference>
<accession>A0A1I4CPF7</accession>
<keyword evidence="1" id="KW-0472">Membrane</keyword>
<dbReference type="OrthoDB" id="9815245at2"/>
<keyword evidence="4" id="KW-1185">Reference proteome</keyword>
<dbReference type="Proteomes" id="UP000199533">
    <property type="component" value="Unassembled WGS sequence"/>
</dbReference>
<dbReference type="InterPro" id="IPR016047">
    <property type="entry name" value="M23ase_b-sheet_dom"/>
</dbReference>
<dbReference type="InterPro" id="IPR050570">
    <property type="entry name" value="Cell_wall_metabolism_enzyme"/>
</dbReference>
<feature type="transmembrane region" description="Helical" evidence="1">
    <location>
        <begin position="23"/>
        <end position="44"/>
    </location>
</feature>
<proteinExistence type="predicted"/>
<dbReference type="AlphaFoldDB" id="A0A1I4CPF7"/>
<dbReference type="PANTHER" id="PTHR21666:SF270">
    <property type="entry name" value="MUREIN HYDROLASE ACTIVATOR ENVC"/>
    <property type="match status" value="1"/>
</dbReference>
<dbReference type="SUPFAM" id="SSF51261">
    <property type="entry name" value="Duplicated hybrid motif"/>
    <property type="match status" value="1"/>
</dbReference>
<keyword evidence="1" id="KW-1133">Transmembrane helix</keyword>
<evidence type="ECO:0000313" key="3">
    <source>
        <dbReference type="EMBL" id="SFK81851.1"/>
    </source>
</evidence>
<dbReference type="GO" id="GO:0004222">
    <property type="term" value="F:metalloendopeptidase activity"/>
    <property type="evidence" value="ECO:0007669"/>
    <property type="project" value="TreeGrafter"/>
</dbReference>
<feature type="domain" description="M23ase beta-sheet core" evidence="2">
    <location>
        <begin position="203"/>
        <end position="297"/>
    </location>
</feature>
<dbReference type="RefSeq" id="WP_090700105.1">
    <property type="nucleotide sequence ID" value="NZ_FOSP01000016.1"/>
</dbReference>
<dbReference type="EMBL" id="FOSP01000016">
    <property type="protein sequence ID" value="SFK81851.1"/>
    <property type="molecule type" value="Genomic_DNA"/>
</dbReference>
<name>A0A1I4CPF7_9PROT</name>
<gene>
    <name evidence="3" type="ORF">SAMN05216302_101653</name>
</gene>
<evidence type="ECO:0000313" key="4">
    <source>
        <dbReference type="Proteomes" id="UP000199533"/>
    </source>
</evidence>
<reference evidence="4" key="1">
    <citation type="submission" date="2016-10" db="EMBL/GenBank/DDBJ databases">
        <authorList>
            <person name="Varghese N."/>
            <person name="Submissions S."/>
        </authorList>
    </citation>
    <scope>NUCLEOTIDE SEQUENCE [LARGE SCALE GENOMIC DNA]</scope>
    <source>
        <strain evidence="4">Nm69</strain>
    </source>
</reference>
<dbReference type="PANTHER" id="PTHR21666">
    <property type="entry name" value="PEPTIDASE-RELATED"/>
    <property type="match status" value="1"/>
</dbReference>
<dbReference type="Pfam" id="PF01551">
    <property type="entry name" value="Peptidase_M23"/>
    <property type="match status" value="1"/>
</dbReference>
<evidence type="ECO:0000256" key="1">
    <source>
        <dbReference type="SAM" id="Phobius"/>
    </source>
</evidence>
<protein>
    <submittedName>
        <fullName evidence="3">Peptidase family M23</fullName>
    </submittedName>
</protein>
<sequence>MNIILISSRSAQAKKIVLTKVHLTLFAGVLLMAVLSMALGLNFLSLRYADRIDAPFLKALLVNPQEKRHQKIQSQLHDNLNMMATKLGQMQAQLMRLDALGVQLLESSGLELEDFMLDQPPGQGGAYEDLHADVVSMDELDRKLHELSMMLDERTDKLGAMEVLFRSERLSQRVLPTVMPVETDWYSSGFGFRFDPFTGKRAFHEGVDFAAKIGTPIHAAAGGVVVYSDRHSVYGKMVEIDHGDDILSRYAHASRLHVEVGQVVTQGQKIAEVGSTGRSTGPHLHFEIRHKDVPQNPSRFLKKPG</sequence>
<dbReference type="STRING" id="52441.SAMN05216302_101653"/>
<evidence type="ECO:0000259" key="2">
    <source>
        <dbReference type="Pfam" id="PF01551"/>
    </source>
</evidence>